<evidence type="ECO:0000259" key="8">
    <source>
        <dbReference type="PROSITE" id="PS50181"/>
    </source>
</evidence>
<comment type="function">
    <text evidence="1">Responsible for the release of ribosomes from messenger RNA at the termination of chloroplastic protein biosynthesis.</text>
</comment>
<dbReference type="EMBL" id="LHPG02000002">
    <property type="protein sequence ID" value="PRW60825.1"/>
    <property type="molecule type" value="Genomic_DNA"/>
</dbReference>
<dbReference type="Pfam" id="PF12937">
    <property type="entry name" value="F-box-like"/>
    <property type="match status" value="1"/>
</dbReference>
<evidence type="ECO:0000256" key="6">
    <source>
        <dbReference type="ARBA" id="ARBA00022917"/>
    </source>
</evidence>
<dbReference type="Proteomes" id="UP000239899">
    <property type="component" value="Unassembled WGS sequence"/>
</dbReference>
<name>A0A2P6U3E3_CHLSO</name>
<evidence type="ECO:0000256" key="4">
    <source>
        <dbReference type="ARBA" id="ARBA00014063"/>
    </source>
</evidence>
<evidence type="ECO:0000256" key="3">
    <source>
        <dbReference type="ARBA" id="ARBA00005912"/>
    </source>
</evidence>
<evidence type="ECO:0000256" key="2">
    <source>
        <dbReference type="ARBA" id="ARBA00004430"/>
    </source>
</evidence>
<dbReference type="Gene3D" id="1.10.132.20">
    <property type="entry name" value="Ribosome-recycling factor"/>
    <property type="match status" value="1"/>
</dbReference>
<dbReference type="NCBIfam" id="TIGR00496">
    <property type="entry name" value="frr"/>
    <property type="match status" value="1"/>
</dbReference>
<comment type="similarity">
    <text evidence="3">Belongs to the RRF family.</text>
</comment>
<dbReference type="InterPro" id="IPR001810">
    <property type="entry name" value="F-box_dom"/>
</dbReference>
<dbReference type="PANTHER" id="PTHR20982">
    <property type="entry name" value="RIBOSOME RECYCLING FACTOR"/>
    <property type="match status" value="1"/>
</dbReference>
<dbReference type="OrthoDB" id="407355at2759"/>
<dbReference type="SUPFAM" id="SSF55194">
    <property type="entry name" value="Ribosome recycling factor, RRF"/>
    <property type="match status" value="1"/>
</dbReference>
<comment type="subcellular location">
    <subcellularLocation>
        <location evidence="2">Cytoplasm</location>
        <location evidence="2">Cytoskeleton</location>
        <location evidence="2">Cilium axoneme</location>
    </subcellularLocation>
</comment>
<dbReference type="InterPro" id="IPR023584">
    <property type="entry name" value="Ribosome_recyc_fac_dom"/>
</dbReference>
<keyword evidence="5" id="KW-0963">Cytoplasm</keyword>
<dbReference type="AlphaFoldDB" id="A0A2P6U3E3"/>
<dbReference type="SUPFAM" id="SSF81383">
    <property type="entry name" value="F-box domain"/>
    <property type="match status" value="1"/>
</dbReference>
<dbReference type="PROSITE" id="PS50181">
    <property type="entry name" value="FBOX"/>
    <property type="match status" value="1"/>
</dbReference>
<dbReference type="InterPro" id="IPR036191">
    <property type="entry name" value="RRF_sf"/>
</dbReference>
<dbReference type="STRING" id="3076.A0A2P6U3E3"/>
<organism evidence="9 10">
    <name type="scientific">Chlorella sorokiniana</name>
    <name type="common">Freshwater green alga</name>
    <dbReference type="NCBI Taxonomy" id="3076"/>
    <lineage>
        <taxon>Eukaryota</taxon>
        <taxon>Viridiplantae</taxon>
        <taxon>Chlorophyta</taxon>
        <taxon>core chlorophytes</taxon>
        <taxon>Trebouxiophyceae</taxon>
        <taxon>Chlorellales</taxon>
        <taxon>Chlorellaceae</taxon>
        <taxon>Chlorella clade</taxon>
        <taxon>Chlorella</taxon>
    </lineage>
</organism>
<dbReference type="SUPFAM" id="SSF52058">
    <property type="entry name" value="L domain-like"/>
    <property type="match status" value="1"/>
</dbReference>
<gene>
    <name evidence="9" type="ORF">C2E21_0885</name>
</gene>
<dbReference type="Gene3D" id="3.30.1360.40">
    <property type="match status" value="1"/>
</dbReference>
<dbReference type="GO" id="GO:0043023">
    <property type="term" value="F:ribosomal large subunit binding"/>
    <property type="evidence" value="ECO:0007669"/>
    <property type="project" value="TreeGrafter"/>
</dbReference>
<dbReference type="CDD" id="cd00520">
    <property type="entry name" value="RRF"/>
    <property type="match status" value="1"/>
</dbReference>
<dbReference type="InterPro" id="IPR032675">
    <property type="entry name" value="LRR_dom_sf"/>
</dbReference>
<proteinExistence type="inferred from homology"/>
<feature type="domain" description="F-box" evidence="8">
    <location>
        <begin position="230"/>
        <end position="276"/>
    </location>
</feature>
<evidence type="ECO:0000256" key="5">
    <source>
        <dbReference type="ARBA" id="ARBA00022490"/>
    </source>
</evidence>
<dbReference type="Gene3D" id="1.20.1280.50">
    <property type="match status" value="1"/>
</dbReference>
<dbReference type="FunFam" id="1.10.132.20:FF:000001">
    <property type="entry name" value="Ribosome-recycling factor"/>
    <property type="match status" value="1"/>
</dbReference>
<accession>A0A2P6U3E3</accession>
<dbReference type="InterPro" id="IPR002661">
    <property type="entry name" value="Ribosome_recyc_fac"/>
</dbReference>
<dbReference type="SMART" id="SM00256">
    <property type="entry name" value="FBOX"/>
    <property type="match status" value="1"/>
</dbReference>
<comment type="caution">
    <text evidence="9">The sequence shown here is derived from an EMBL/GenBank/DDBJ whole genome shotgun (WGS) entry which is preliminary data.</text>
</comment>
<evidence type="ECO:0000256" key="1">
    <source>
        <dbReference type="ARBA" id="ARBA00002952"/>
    </source>
</evidence>
<dbReference type="GO" id="GO:0005930">
    <property type="term" value="C:axoneme"/>
    <property type="evidence" value="ECO:0007669"/>
    <property type="project" value="UniProtKB-SubCell"/>
</dbReference>
<sequence>MHVCSAFTNLRCLELRDVHAVPPCLGELTALERLAVVANSFSLGGYEHLDIVDDGLSAALPHLTGLTSLYLMDALLYTDELAGLSRLRHGASAPNPQAGVHSLTDDLLIHILGMLSTEERRPASLLGLLSRSDVRIHDSLRGLTQLTQLLLLARSGGVMLADRVMPPSVRMLALAEEYREELPAQLSVLTGLETLVLDGRGCAAVPWRLDCLGAPGCGAAPSGAPAPNPPAGVHSLPDDLLVHVLGLLSNEERCTAALVSRRWLTCAVAPELWLGFNLPIQTRHAQRLASFRRWLLRHGQHVRRVSIVLFPVGREQHDIATAAAAMPELVACCEALGAAAQQLEMFGLGWLLSAPLEVEAWAPQLPVSLHELALLSSSKLRITSSLGSLTQLTQLLLLGRTSMVLDAGVSLPPSVRMLALGGDGGELPSQLSALTGLGSLVLDKGAWLDEGAQMLTALSSLRSLEIREVEGNVPSGVLSKLTALEHLAVSVRYHVADEDELGMIDGNMAAILRHLTRLTSLYLKDALTAGAAAERRCLNGLTRLQQLYFEHALAARRAAVAVQASAEVEITVEEDAMDRMEKSIESVRRNFASVRTGRANPAMLDRIEFDYYGAQTPLRTVANISTPESTLLVVQPYDNSAIPAIEKAIMASDLGLTPNNDGRVIRLQVPQLTAERRKEMTKTVSKLGEEGKVAIRNVRRDAMKAIEKLEKDGSISEDQRKDLETSVQKLTDDYVKQVDALVKAKGDELTKV</sequence>
<dbReference type="Gene3D" id="3.80.10.10">
    <property type="entry name" value="Ribonuclease Inhibitor"/>
    <property type="match status" value="1"/>
</dbReference>
<reference evidence="9 10" key="1">
    <citation type="journal article" date="2018" name="Plant J.">
        <title>Genome sequences of Chlorella sorokiniana UTEX 1602 and Micractinium conductrix SAG 241.80: implications to maltose excretion by a green alga.</title>
        <authorList>
            <person name="Arriola M.B."/>
            <person name="Velmurugan N."/>
            <person name="Zhang Y."/>
            <person name="Plunkett M.H."/>
            <person name="Hondzo H."/>
            <person name="Barney B.M."/>
        </authorList>
    </citation>
    <scope>NUCLEOTIDE SEQUENCE [LARGE SCALE GENOMIC DNA]</scope>
    <source>
        <strain evidence="10">UTEX 1602</strain>
    </source>
</reference>
<dbReference type="Pfam" id="PF01765">
    <property type="entry name" value="RRF"/>
    <property type="match status" value="1"/>
</dbReference>
<evidence type="ECO:0000313" key="9">
    <source>
        <dbReference type="EMBL" id="PRW60825.1"/>
    </source>
</evidence>
<evidence type="ECO:0000256" key="7">
    <source>
        <dbReference type="ARBA" id="ARBA00032397"/>
    </source>
</evidence>
<dbReference type="InterPro" id="IPR036047">
    <property type="entry name" value="F-box-like_dom_sf"/>
</dbReference>
<keyword evidence="6" id="KW-0648">Protein biosynthesis</keyword>
<dbReference type="HAMAP" id="MF_00040">
    <property type="entry name" value="RRF"/>
    <property type="match status" value="1"/>
</dbReference>
<dbReference type="PANTHER" id="PTHR20982:SF3">
    <property type="entry name" value="MITOCHONDRIAL RIBOSOME RECYCLING FACTOR PSEUDO 1"/>
    <property type="match status" value="1"/>
</dbReference>
<keyword evidence="10" id="KW-1185">Reference proteome</keyword>
<dbReference type="FunFam" id="3.30.1360.40:FF:000001">
    <property type="entry name" value="Ribosome-recycling factor"/>
    <property type="match status" value="1"/>
</dbReference>
<protein>
    <recommendedName>
        <fullName evidence="4">Ribosome-recycling factor, chloroplastic</fullName>
    </recommendedName>
    <alternativeName>
        <fullName evidence="7">Ribosome-releasing factor, chloroplastic</fullName>
    </alternativeName>
</protein>
<dbReference type="GO" id="GO:0006412">
    <property type="term" value="P:translation"/>
    <property type="evidence" value="ECO:0007669"/>
    <property type="project" value="UniProtKB-KW"/>
</dbReference>
<evidence type="ECO:0000313" key="10">
    <source>
        <dbReference type="Proteomes" id="UP000239899"/>
    </source>
</evidence>